<gene>
    <name evidence="1" type="ORF">BR63_08570</name>
</gene>
<accession>A0A7G6E2Q9</accession>
<evidence type="ECO:0000313" key="2">
    <source>
        <dbReference type="Proteomes" id="UP000515847"/>
    </source>
</evidence>
<organism evidence="1 2">
    <name type="scientific">Thermanaerosceptrum fracticalcis</name>
    <dbReference type="NCBI Taxonomy" id="1712410"/>
    <lineage>
        <taxon>Bacteria</taxon>
        <taxon>Bacillati</taxon>
        <taxon>Bacillota</taxon>
        <taxon>Clostridia</taxon>
        <taxon>Eubacteriales</taxon>
        <taxon>Peptococcaceae</taxon>
        <taxon>Thermanaerosceptrum</taxon>
    </lineage>
</organism>
<protein>
    <recommendedName>
        <fullName evidence="3">DNA lyase</fullName>
    </recommendedName>
</protein>
<evidence type="ECO:0008006" key="3">
    <source>
        <dbReference type="Google" id="ProtNLM"/>
    </source>
</evidence>
<dbReference type="RefSeq" id="WP_034422540.1">
    <property type="nucleotide sequence ID" value="NZ_CP045798.1"/>
</dbReference>
<dbReference type="Pfam" id="PF03013">
    <property type="entry name" value="Pyr_excise"/>
    <property type="match status" value="1"/>
</dbReference>
<dbReference type="InterPro" id="IPR004260">
    <property type="entry name" value="Pyr-dimer_DNA_glycosylase"/>
</dbReference>
<dbReference type="Proteomes" id="UP000515847">
    <property type="component" value="Chromosome"/>
</dbReference>
<dbReference type="EMBL" id="CP045798">
    <property type="protein sequence ID" value="QNB46363.1"/>
    <property type="molecule type" value="Genomic_DNA"/>
</dbReference>
<proteinExistence type="predicted"/>
<dbReference type="OrthoDB" id="9782576at2"/>
<keyword evidence="2" id="KW-1185">Reference proteome</keyword>
<reference evidence="1 2" key="1">
    <citation type="journal article" date="2019" name="Front. Microbiol.">
        <title>Thermoanaerosceptrum fracticalcis gen. nov. sp. nov., a Novel Fumarate-Fermenting Microorganism From a Deep Fractured Carbonate Aquifer of the US Great Basin.</title>
        <authorList>
            <person name="Hamilton-Brehm S.D."/>
            <person name="Stewart L.E."/>
            <person name="Zavarin M."/>
            <person name="Caldwell M."/>
            <person name="Lawson P.A."/>
            <person name="Onstott T.C."/>
            <person name="Grzymski J."/>
            <person name="Neveux I."/>
            <person name="Lollar B.S."/>
            <person name="Russell C.E."/>
            <person name="Moser D.P."/>
        </authorList>
    </citation>
    <scope>NUCLEOTIDE SEQUENCE [LARGE SCALE GENOMIC DNA]</scope>
    <source>
        <strain evidence="1 2">DRI-13</strain>
    </source>
</reference>
<dbReference type="KEGG" id="tfr:BR63_08570"/>
<name>A0A7G6E2Q9_THEFR</name>
<dbReference type="AlphaFoldDB" id="A0A7G6E2Q9"/>
<sequence length="142" mass="16889">MRLWSLHPRYLDCKGLVALWREALLVQKVLAGETRGYKHHPQLVRFKEQEDMLAAIGWYLFHVWEEGEARGYHFNRDKILKSGKKTLIPLKQGQLEFEIAHLREKLMMRDLEKYHQLVNVSEIVPHPLFYIVPGGKETWEKI</sequence>
<evidence type="ECO:0000313" key="1">
    <source>
        <dbReference type="EMBL" id="QNB46363.1"/>
    </source>
</evidence>